<gene>
    <name evidence="4" type="ORF">ILEXP_LOCUS57378</name>
</gene>
<reference evidence="4 5" key="1">
    <citation type="submission" date="2024-02" db="EMBL/GenBank/DDBJ databases">
        <authorList>
            <person name="Vignale AGUSTIN F."/>
            <person name="Sosa J E."/>
            <person name="Modenutti C."/>
        </authorList>
    </citation>
    <scope>NUCLEOTIDE SEQUENCE [LARGE SCALE GENOMIC DNA]</scope>
</reference>
<dbReference type="InterPro" id="IPR046960">
    <property type="entry name" value="PPR_At4g14850-like_plant"/>
</dbReference>
<dbReference type="AlphaFoldDB" id="A0ABC8V0M6"/>
<evidence type="ECO:0000313" key="5">
    <source>
        <dbReference type="Proteomes" id="UP001642360"/>
    </source>
</evidence>
<evidence type="ECO:0000256" key="2">
    <source>
        <dbReference type="ARBA" id="ARBA00022737"/>
    </source>
</evidence>
<evidence type="ECO:0000313" key="4">
    <source>
        <dbReference type="EMBL" id="CAK9186875.1"/>
    </source>
</evidence>
<dbReference type="FunFam" id="1.25.40.10:FF:000184">
    <property type="entry name" value="Pentatricopeptide repeat-containing protein, chloroplastic"/>
    <property type="match status" value="1"/>
</dbReference>
<evidence type="ECO:0000256" key="1">
    <source>
        <dbReference type="ARBA" id="ARBA00006643"/>
    </source>
</evidence>
<dbReference type="Pfam" id="PF12854">
    <property type="entry name" value="PPR_1"/>
    <property type="match status" value="1"/>
</dbReference>
<name>A0ABC8V0M6_9AQUA</name>
<dbReference type="PANTHER" id="PTHR47926">
    <property type="entry name" value="PENTATRICOPEPTIDE REPEAT-CONTAINING PROTEIN"/>
    <property type="match status" value="1"/>
</dbReference>
<dbReference type="Gene3D" id="1.25.40.10">
    <property type="entry name" value="Tetratricopeptide repeat domain"/>
    <property type="match status" value="2"/>
</dbReference>
<feature type="repeat" description="PPR" evidence="3">
    <location>
        <begin position="58"/>
        <end position="92"/>
    </location>
</feature>
<dbReference type="InterPro" id="IPR011990">
    <property type="entry name" value="TPR-like_helical_dom_sf"/>
</dbReference>
<dbReference type="EMBL" id="CAUOFW020009724">
    <property type="protein sequence ID" value="CAK9186875.1"/>
    <property type="molecule type" value="Genomic_DNA"/>
</dbReference>
<dbReference type="NCBIfam" id="TIGR00756">
    <property type="entry name" value="PPR"/>
    <property type="match status" value="3"/>
</dbReference>
<comment type="similarity">
    <text evidence="1">Belongs to the PPR family. PCMP-H subfamily.</text>
</comment>
<dbReference type="PANTHER" id="PTHR47926:SF436">
    <property type="entry name" value="PENTATRICOPEPTIDE REPEAT-CONTAINING PROTEIN ELI1, CHLOROPLASTIC-LIKE ISOFORM X2"/>
    <property type="match status" value="1"/>
</dbReference>
<keyword evidence="5" id="KW-1185">Reference proteome</keyword>
<evidence type="ECO:0008006" key="6">
    <source>
        <dbReference type="Google" id="ProtNLM"/>
    </source>
</evidence>
<dbReference type="FunFam" id="1.25.40.10:FF:000333">
    <property type="entry name" value="Pentatricopeptide repeat-containing protein"/>
    <property type="match status" value="1"/>
</dbReference>
<accession>A0ABC8V0M6</accession>
<sequence>MSHVVSNVLDTKRSQFCYTKVDVPEWLSGMTRNHVGSARAGGYIHDAFKVFDESCDKDVVSYNAMIDGFVKAGETGKARELFEEMTVRDSVSWGTLLAGYAQINQCKEAIELFDRMVAESRVAPDNIALVSSLSACAQLGELEKGKSIHRYIKRNRIRIDAFLSTGLVDLYAKCGCIETAWEIFEFSREKNVFTWNAMLIGLAMHGHGKLLLDYFSRMIEARVQPDGVTFLGVLVGCSHAGLIDQARRLFGEMEAVYGVPQELKHYGCMVDLLGRAGLIGEAMEMIEAMPMGGYVGDVFTWGGLLGGCRIHGNVEVAERAAGHVMEIKPEDGGVYSILANVYANAEKWDALAKIRRLRDSRRLKRNAGCSLIQLNGVT</sequence>
<comment type="caution">
    <text evidence="4">The sequence shown here is derived from an EMBL/GenBank/DDBJ whole genome shotgun (WGS) entry which is preliminary data.</text>
</comment>
<organism evidence="4 5">
    <name type="scientific">Ilex paraguariensis</name>
    <name type="common">yerba mate</name>
    <dbReference type="NCBI Taxonomy" id="185542"/>
    <lineage>
        <taxon>Eukaryota</taxon>
        <taxon>Viridiplantae</taxon>
        <taxon>Streptophyta</taxon>
        <taxon>Embryophyta</taxon>
        <taxon>Tracheophyta</taxon>
        <taxon>Spermatophyta</taxon>
        <taxon>Magnoliopsida</taxon>
        <taxon>eudicotyledons</taxon>
        <taxon>Gunneridae</taxon>
        <taxon>Pentapetalae</taxon>
        <taxon>asterids</taxon>
        <taxon>campanulids</taxon>
        <taxon>Aquifoliales</taxon>
        <taxon>Aquifoliaceae</taxon>
        <taxon>Ilex</taxon>
    </lineage>
</organism>
<dbReference type="PROSITE" id="PS51375">
    <property type="entry name" value="PPR"/>
    <property type="match status" value="2"/>
</dbReference>
<proteinExistence type="inferred from homology"/>
<dbReference type="InterPro" id="IPR046848">
    <property type="entry name" value="E_motif"/>
</dbReference>
<keyword evidence="2" id="KW-0677">Repeat</keyword>
<dbReference type="Pfam" id="PF01535">
    <property type="entry name" value="PPR"/>
    <property type="match status" value="5"/>
</dbReference>
<feature type="repeat" description="PPR" evidence="3">
    <location>
        <begin position="191"/>
        <end position="225"/>
    </location>
</feature>
<evidence type="ECO:0000256" key="3">
    <source>
        <dbReference type="PROSITE-ProRule" id="PRU00708"/>
    </source>
</evidence>
<dbReference type="InterPro" id="IPR002885">
    <property type="entry name" value="PPR_rpt"/>
</dbReference>
<dbReference type="Pfam" id="PF20431">
    <property type="entry name" value="E_motif"/>
    <property type="match status" value="1"/>
</dbReference>
<dbReference type="Proteomes" id="UP001642360">
    <property type="component" value="Unassembled WGS sequence"/>
</dbReference>
<protein>
    <recommendedName>
        <fullName evidence="6">Pentatricopeptide repeat-containing protein</fullName>
    </recommendedName>
</protein>